<dbReference type="PROSITE" id="PS50082">
    <property type="entry name" value="WD_REPEATS_2"/>
    <property type="match status" value="3"/>
</dbReference>
<dbReference type="PANTHER" id="PTHR19848:SF8">
    <property type="entry name" value="F-BOX AND WD REPEAT DOMAIN CONTAINING 7"/>
    <property type="match status" value="1"/>
</dbReference>
<dbReference type="PROSITE" id="PS51257">
    <property type="entry name" value="PROKAR_LIPOPROTEIN"/>
    <property type="match status" value="1"/>
</dbReference>
<proteinExistence type="predicted"/>
<dbReference type="InterPro" id="IPR011047">
    <property type="entry name" value="Quinoprotein_ADH-like_sf"/>
</dbReference>
<feature type="repeat" description="WD" evidence="3">
    <location>
        <begin position="239"/>
        <end position="280"/>
    </location>
</feature>
<dbReference type="EMBL" id="CAAJGR010000086">
    <property type="protein sequence ID" value="VHO03739.1"/>
    <property type="molecule type" value="Genomic_DNA"/>
</dbReference>
<feature type="repeat" description="WD" evidence="3">
    <location>
        <begin position="154"/>
        <end position="195"/>
    </location>
</feature>
<dbReference type="AlphaFoldDB" id="A0A486XNG5"/>
<reference evidence="4" key="1">
    <citation type="submission" date="2019-04" db="EMBL/GenBank/DDBJ databases">
        <authorList>
            <person name="Brambilla D."/>
        </authorList>
    </citation>
    <scope>NUCLEOTIDE SEQUENCE</scope>
    <source>
        <strain evidence="4">BAL1</strain>
    </source>
</reference>
<dbReference type="PANTHER" id="PTHR19848">
    <property type="entry name" value="WD40 REPEAT PROTEIN"/>
    <property type="match status" value="1"/>
</dbReference>
<keyword evidence="1 3" id="KW-0853">WD repeat</keyword>
<feature type="repeat" description="WD" evidence="3">
    <location>
        <begin position="195"/>
        <end position="236"/>
    </location>
</feature>
<dbReference type="InterPro" id="IPR015943">
    <property type="entry name" value="WD40/YVTN_repeat-like_dom_sf"/>
</dbReference>
<gene>
    <name evidence="4" type="ORF">BAL341_1573</name>
</gene>
<evidence type="ECO:0000313" key="4">
    <source>
        <dbReference type="EMBL" id="VHO03739.1"/>
    </source>
</evidence>
<dbReference type="SUPFAM" id="SSF50998">
    <property type="entry name" value="Quinoprotein alcohol dehydrogenase-like"/>
    <property type="match status" value="1"/>
</dbReference>
<dbReference type="Pfam" id="PF00400">
    <property type="entry name" value="WD40"/>
    <property type="match status" value="1"/>
</dbReference>
<dbReference type="PROSITE" id="PS50294">
    <property type="entry name" value="WD_REPEATS_REGION"/>
    <property type="match status" value="1"/>
</dbReference>
<dbReference type="Gene3D" id="2.130.10.10">
    <property type="entry name" value="YVTN repeat-like/Quinoprotein amine dehydrogenase"/>
    <property type="match status" value="2"/>
</dbReference>
<keyword evidence="2" id="KW-0677">Repeat</keyword>
<accession>A0A486XNG5</accession>
<protein>
    <submittedName>
        <fullName evidence="4">FOG: WD40 repeat</fullName>
    </submittedName>
</protein>
<dbReference type="InterPro" id="IPR001680">
    <property type="entry name" value="WD40_rpt"/>
</dbReference>
<organism evidence="4">
    <name type="scientific">Rheinheimera sp. BAL341</name>
    <dbReference type="NCBI Taxonomy" id="1708203"/>
    <lineage>
        <taxon>Bacteria</taxon>
        <taxon>Pseudomonadati</taxon>
        <taxon>Pseudomonadota</taxon>
        <taxon>Gammaproteobacteria</taxon>
        <taxon>Chromatiales</taxon>
        <taxon>Chromatiaceae</taxon>
        <taxon>Rheinheimera</taxon>
    </lineage>
</organism>
<sequence>MKYPVFFLLLLLSGCEKLISVPPVQQFPHVAQGSYAAAISDDGRYAAVSSIQDGVALWDLQANALKYQWQHQDDAENLVFSLAISHNNSHVLTADQHTYALWNISSGANQGYWQLDAATVRDVAVSDNGAHLLIGKSNGGAQHITLASGRRLEFLGHTERINSVAMSPNGRYALTGGNDYKAHLWDTQSAQIIYSFSHPSRVTKVALDPLGRYAFTADSQDLAQIWDIKTGQLVSKLQFTARQQVFSAVRFSASGKYLATGAPTRKLALWQVQSGRELQSWQVGVKPDSRPPSAVVHAVAFLSDKQLISESSSGIAEVWEIKHDIE</sequence>
<evidence type="ECO:0000256" key="2">
    <source>
        <dbReference type="ARBA" id="ARBA00022737"/>
    </source>
</evidence>
<evidence type="ECO:0000256" key="3">
    <source>
        <dbReference type="PROSITE-ProRule" id="PRU00221"/>
    </source>
</evidence>
<dbReference type="SMART" id="SM00320">
    <property type="entry name" value="WD40"/>
    <property type="match status" value="6"/>
</dbReference>
<dbReference type="PROSITE" id="PS00678">
    <property type="entry name" value="WD_REPEATS_1"/>
    <property type="match status" value="1"/>
</dbReference>
<name>A0A486XNG5_9GAMM</name>
<evidence type="ECO:0000256" key="1">
    <source>
        <dbReference type="ARBA" id="ARBA00022574"/>
    </source>
</evidence>
<dbReference type="InterPro" id="IPR019775">
    <property type="entry name" value="WD40_repeat_CS"/>
</dbReference>